<sequence length="414" mass="47220">MVVYNASGRVEIAYEEYLEQEAKKASEQAYGQYLDQIEVCKQRAGPKSTNDVQIIIDTQHFRTLYCEARDGWGSDFEWITGFEQDETTTISRRVCRETLILCSSTARDHFTYNPGDDQLHLPVVYPRAHRQPPKELDDQMAFIRAKEIEEYVLPWLDKVKKWRTAENKQHRELLANPGGPIAMDIPTPLLDKIHLYNVMLQLGLPRFIQRPLVEALISQLNRTRLSACHLDTLEITVGRFYSRGLAILDPVINHVIGTYYLRTLDDRRHPEPAGRSRSKKQGQAATTAVQAGPKDRVRADGSLETRFHEEYPSPVDFGKTKRKYLKFAEQDARRSELVHDTYILPPELAVLGHCVRHWSGVRRNGSVAAAHTGFPLNTGLSRTFVRRDASVALDVADCEEERTNQVVEGESLPL</sequence>
<proteinExistence type="predicted"/>
<gene>
    <name evidence="2" type="ORF">SETTUDRAFT_102576</name>
</gene>
<dbReference type="HOGENOM" id="CLU_031810_0_0_1"/>
<organism evidence="2 3">
    <name type="scientific">Exserohilum turcicum (strain 28A)</name>
    <name type="common">Northern leaf blight fungus</name>
    <name type="synonym">Setosphaeria turcica</name>
    <dbReference type="NCBI Taxonomy" id="671987"/>
    <lineage>
        <taxon>Eukaryota</taxon>
        <taxon>Fungi</taxon>
        <taxon>Dikarya</taxon>
        <taxon>Ascomycota</taxon>
        <taxon>Pezizomycotina</taxon>
        <taxon>Dothideomycetes</taxon>
        <taxon>Pleosporomycetidae</taxon>
        <taxon>Pleosporales</taxon>
        <taxon>Pleosporineae</taxon>
        <taxon>Pleosporaceae</taxon>
        <taxon>Exserohilum</taxon>
    </lineage>
</organism>
<dbReference type="EMBL" id="KB908493">
    <property type="protein sequence ID" value="EOA90067.1"/>
    <property type="molecule type" value="Genomic_DNA"/>
</dbReference>
<feature type="compositionally biased region" description="Low complexity" evidence="1">
    <location>
        <begin position="281"/>
        <end position="292"/>
    </location>
</feature>
<keyword evidence="3" id="KW-1185">Reference proteome</keyword>
<name>R0KQG1_EXST2</name>
<accession>R0KQG1</accession>
<dbReference type="GeneID" id="19394933"/>
<protein>
    <submittedName>
        <fullName evidence="2">Uncharacterized protein</fullName>
    </submittedName>
</protein>
<reference evidence="2 3" key="1">
    <citation type="journal article" date="2012" name="PLoS Pathog.">
        <title>Diverse lifestyles and strategies of plant pathogenesis encoded in the genomes of eighteen Dothideomycetes fungi.</title>
        <authorList>
            <person name="Ohm R.A."/>
            <person name="Feau N."/>
            <person name="Henrissat B."/>
            <person name="Schoch C.L."/>
            <person name="Horwitz B.A."/>
            <person name="Barry K.W."/>
            <person name="Condon B.J."/>
            <person name="Copeland A.C."/>
            <person name="Dhillon B."/>
            <person name="Glaser F."/>
            <person name="Hesse C.N."/>
            <person name="Kosti I."/>
            <person name="LaButti K."/>
            <person name="Lindquist E.A."/>
            <person name="Lucas S."/>
            <person name="Salamov A.A."/>
            <person name="Bradshaw R.E."/>
            <person name="Ciuffetti L."/>
            <person name="Hamelin R.C."/>
            <person name="Kema G.H.J."/>
            <person name="Lawrence C."/>
            <person name="Scott J.A."/>
            <person name="Spatafora J.W."/>
            <person name="Turgeon B.G."/>
            <person name="de Wit P.J.G.M."/>
            <person name="Zhong S."/>
            <person name="Goodwin S.B."/>
            <person name="Grigoriev I.V."/>
        </authorList>
    </citation>
    <scope>NUCLEOTIDE SEQUENCE [LARGE SCALE GENOMIC DNA]</scope>
    <source>
        <strain evidence="3">28A</strain>
    </source>
</reference>
<dbReference type="Proteomes" id="UP000016935">
    <property type="component" value="Unassembled WGS sequence"/>
</dbReference>
<evidence type="ECO:0000313" key="3">
    <source>
        <dbReference type="Proteomes" id="UP000016935"/>
    </source>
</evidence>
<reference evidence="2 3" key="2">
    <citation type="journal article" date="2013" name="PLoS Genet.">
        <title>Comparative genome structure, secondary metabolite, and effector coding capacity across Cochliobolus pathogens.</title>
        <authorList>
            <person name="Condon B.J."/>
            <person name="Leng Y."/>
            <person name="Wu D."/>
            <person name="Bushley K.E."/>
            <person name="Ohm R.A."/>
            <person name="Otillar R."/>
            <person name="Martin J."/>
            <person name="Schackwitz W."/>
            <person name="Grimwood J."/>
            <person name="MohdZainudin N."/>
            <person name="Xue C."/>
            <person name="Wang R."/>
            <person name="Manning V.A."/>
            <person name="Dhillon B."/>
            <person name="Tu Z.J."/>
            <person name="Steffenson B.J."/>
            <person name="Salamov A."/>
            <person name="Sun H."/>
            <person name="Lowry S."/>
            <person name="LaButti K."/>
            <person name="Han J."/>
            <person name="Copeland A."/>
            <person name="Lindquist E."/>
            <person name="Barry K."/>
            <person name="Schmutz J."/>
            <person name="Baker S.E."/>
            <person name="Ciuffetti L.M."/>
            <person name="Grigoriev I.V."/>
            <person name="Zhong S."/>
            <person name="Turgeon B.G."/>
        </authorList>
    </citation>
    <scope>NUCLEOTIDE SEQUENCE [LARGE SCALE GENOMIC DNA]</scope>
    <source>
        <strain evidence="3">28A</strain>
    </source>
</reference>
<feature type="region of interest" description="Disordered" evidence="1">
    <location>
        <begin position="267"/>
        <end position="295"/>
    </location>
</feature>
<dbReference type="RefSeq" id="XP_008022000.1">
    <property type="nucleotide sequence ID" value="XM_008023809.1"/>
</dbReference>
<dbReference type="OrthoDB" id="3798868at2759"/>
<evidence type="ECO:0000313" key="2">
    <source>
        <dbReference type="EMBL" id="EOA90067.1"/>
    </source>
</evidence>
<evidence type="ECO:0000256" key="1">
    <source>
        <dbReference type="SAM" id="MobiDB-lite"/>
    </source>
</evidence>
<dbReference type="AlphaFoldDB" id="R0KQG1"/>